<comment type="caution">
    <text evidence="2">The sequence shown here is derived from an EMBL/GenBank/DDBJ whole genome shotgun (WGS) entry which is preliminary data.</text>
</comment>
<comment type="similarity">
    <text evidence="1">Belongs to the flavin monoamine oxidase family.</text>
</comment>
<dbReference type="Proteomes" id="UP001159364">
    <property type="component" value="Linkage Group LG10"/>
</dbReference>
<protein>
    <submittedName>
        <fullName evidence="2">Uncharacterized protein</fullName>
    </submittedName>
</protein>
<dbReference type="GO" id="GO:0046592">
    <property type="term" value="F:polyamine oxidase activity"/>
    <property type="evidence" value="ECO:0007669"/>
    <property type="project" value="TreeGrafter"/>
</dbReference>
<organism evidence="2 3">
    <name type="scientific">Erythroxylum novogranatense</name>
    <dbReference type="NCBI Taxonomy" id="1862640"/>
    <lineage>
        <taxon>Eukaryota</taxon>
        <taxon>Viridiplantae</taxon>
        <taxon>Streptophyta</taxon>
        <taxon>Embryophyta</taxon>
        <taxon>Tracheophyta</taxon>
        <taxon>Spermatophyta</taxon>
        <taxon>Magnoliopsida</taxon>
        <taxon>eudicotyledons</taxon>
        <taxon>Gunneridae</taxon>
        <taxon>Pentapetalae</taxon>
        <taxon>rosids</taxon>
        <taxon>fabids</taxon>
        <taxon>Malpighiales</taxon>
        <taxon>Erythroxylaceae</taxon>
        <taxon>Erythroxylum</taxon>
    </lineage>
</organism>
<proteinExistence type="inferred from homology"/>
<dbReference type="AlphaFoldDB" id="A0AAV8SIS6"/>
<dbReference type="GO" id="GO:0006598">
    <property type="term" value="P:polyamine catabolic process"/>
    <property type="evidence" value="ECO:0007669"/>
    <property type="project" value="TreeGrafter"/>
</dbReference>
<dbReference type="EMBL" id="JAIWQS010000010">
    <property type="protein sequence ID" value="KAJ8752147.1"/>
    <property type="molecule type" value="Genomic_DNA"/>
</dbReference>
<dbReference type="PANTHER" id="PTHR10742">
    <property type="entry name" value="FLAVIN MONOAMINE OXIDASE"/>
    <property type="match status" value="1"/>
</dbReference>
<evidence type="ECO:0000313" key="3">
    <source>
        <dbReference type="Proteomes" id="UP001159364"/>
    </source>
</evidence>
<dbReference type="PANTHER" id="PTHR10742:SF228">
    <property type="entry name" value="POLYAMINE OXIDASE 4-RELATED"/>
    <property type="match status" value="1"/>
</dbReference>
<accession>A0AAV8SIS6</accession>
<dbReference type="InterPro" id="IPR050281">
    <property type="entry name" value="Flavin_monoamine_oxidase"/>
</dbReference>
<name>A0AAV8SIS6_9ROSI</name>
<sequence length="230" mass="26460">MQKSYMLFDMDGNQICQQLVIEVGNTFKRILKEAKKVRDDHIDDMSILQVIWIVLDSHPELRQEGLAYEVLQWYMGRMEAWFAVDADLISLKTWDQAITNKEDLGGGLEHQSLRIRGGIWLIVVGIIRNKTSFGEIMQNIRTAVGMFSLGVKLKMIISQNMKYMKATYVRISNNHVILSCTFFLQLVDMSVHLLAILDGIYQIIPFQDLHQMLALFTVHPYPILAALEIT</sequence>
<reference evidence="2 3" key="1">
    <citation type="submission" date="2021-09" db="EMBL/GenBank/DDBJ databases">
        <title>Genomic insights and catalytic innovation underlie evolution of tropane alkaloids biosynthesis.</title>
        <authorList>
            <person name="Wang Y.-J."/>
            <person name="Tian T."/>
            <person name="Huang J.-P."/>
            <person name="Huang S.-X."/>
        </authorList>
    </citation>
    <scope>NUCLEOTIDE SEQUENCE [LARGE SCALE GENOMIC DNA]</scope>
    <source>
        <strain evidence="2">KIB-2018</strain>
        <tissue evidence="2">Leaf</tissue>
    </source>
</reference>
<dbReference type="GO" id="GO:0005777">
    <property type="term" value="C:peroxisome"/>
    <property type="evidence" value="ECO:0007669"/>
    <property type="project" value="TreeGrafter"/>
</dbReference>
<evidence type="ECO:0000256" key="1">
    <source>
        <dbReference type="ARBA" id="ARBA00005995"/>
    </source>
</evidence>
<gene>
    <name evidence="2" type="ORF">K2173_003755</name>
</gene>
<keyword evidence="3" id="KW-1185">Reference proteome</keyword>
<evidence type="ECO:0000313" key="2">
    <source>
        <dbReference type="EMBL" id="KAJ8752147.1"/>
    </source>
</evidence>